<feature type="compositionally biased region" description="Polar residues" evidence="1">
    <location>
        <begin position="67"/>
        <end position="81"/>
    </location>
</feature>
<dbReference type="OrthoDB" id="1936936at2759"/>
<dbReference type="RefSeq" id="XP_016480391.1">
    <property type="nucleotide sequence ID" value="XM_016624905.1"/>
</dbReference>
<protein>
    <submittedName>
        <fullName evidence="2">Eukaryotic initiation factor 4A-13-like</fullName>
    </submittedName>
</protein>
<dbReference type="SMR" id="A0A1S4AUW4"/>
<organism evidence="2">
    <name type="scientific">Nicotiana tabacum</name>
    <name type="common">Common tobacco</name>
    <dbReference type="NCBI Taxonomy" id="4097"/>
    <lineage>
        <taxon>Eukaryota</taxon>
        <taxon>Viridiplantae</taxon>
        <taxon>Streptophyta</taxon>
        <taxon>Embryophyta</taxon>
        <taxon>Tracheophyta</taxon>
        <taxon>Spermatophyta</taxon>
        <taxon>Magnoliopsida</taxon>
        <taxon>eudicotyledons</taxon>
        <taxon>Gunneridae</taxon>
        <taxon>Pentapetalae</taxon>
        <taxon>asterids</taxon>
        <taxon>lamiids</taxon>
        <taxon>Solanales</taxon>
        <taxon>Solanaceae</taxon>
        <taxon>Nicotianoideae</taxon>
        <taxon>Nicotianeae</taxon>
        <taxon>Nicotiana</taxon>
    </lineage>
</organism>
<sequence length="81" mass="9103">MGLQENLVKETYACGFENSFAIQHMAFLLFCKGLEVNQHVQSGTGFTESHQKVSCNSRIKASREANKTTSTDCWKQRTSVN</sequence>
<dbReference type="PaxDb" id="4097-A0A1S4AUW4"/>
<evidence type="ECO:0000256" key="1">
    <source>
        <dbReference type="SAM" id="MobiDB-lite"/>
    </source>
</evidence>
<gene>
    <name evidence="2" type="primary">LOC107801559</name>
</gene>
<accession>A0A1S4AUW4</accession>
<evidence type="ECO:0000313" key="2">
    <source>
        <dbReference type="RefSeq" id="XP_016480391.1"/>
    </source>
</evidence>
<name>A0A1S4AUW4_TOBAC</name>
<dbReference type="AlphaFoldDB" id="A0A1S4AUW4"/>
<feature type="region of interest" description="Disordered" evidence="1">
    <location>
        <begin position="62"/>
        <end position="81"/>
    </location>
</feature>
<dbReference type="KEGG" id="nta:107801559"/>
<proteinExistence type="predicted"/>
<reference evidence="2" key="1">
    <citation type="submission" date="2025-08" db="UniProtKB">
        <authorList>
            <consortium name="RefSeq"/>
        </authorList>
    </citation>
    <scope>IDENTIFICATION</scope>
</reference>
<dbReference type="STRING" id="4097.A0A1S4AUW4"/>